<dbReference type="Pfam" id="PF17907">
    <property type="entry name" value="AWS"/>
    <property type="match status" value="1"/>
</dbReference>
<feature type="domain" description="Post-SET" evidence="13">
    <location>
        <begin position="325"/>
        <end position="341"/>
    </location>
</feature>
<evidence type="ECO:0000256" key="4">
    <source>
        <dbReference type="ARBA" id="ARBA00022603"/>
    </source>
</evidence>
<feature type="domain" description="CW-type" evidence="14">
    <location>
        <begin position="14"/>
        <end position="67"/>
    </location>
</feature>
<dbReference type="GO" id="GO:0005694">
    <property type="term" value="C:chromosome"/>
    <property type="evidence" value="ECO:0007669"/>
    <property type="project" value="UniProtKB-SubCell"/>
</dbReference>
<gene>
    <name evidence="16" type="ORF">MANT1106_LOCUS3038</name>
</gene>
<sequence>MPSPSPALTKLLSPLCSDAWVECDSCQIWRRVPKNVSDRLGDDEQWFCHLNNDHVHDSCEAPQEISNDEIDILLNAQTDAEEAAEILVARRGKPGSGGGKPGSGLGDLCQPVNGAGGGDSRAAGTAQSVWHRIHRNIFTHREPKSVTEDDVLICSCTPHPVTGAGCGDECINRDVLVECDPGFCPCGEGCQNQKFSRKQYAKLDIARTGRKGHGLFAKQGLRKGQFIIEYIGEVLHEDEYRVRKQRYEDEARRHYYFMTLSSSETIDAAERGNAGRFLNHSCSPNCETQKWMVNGELCIGIYALTDVKQSDELTFDYNFERYGDNPIKCYCATSKCGGWIGAAKASDNEGAAHDDEDGDYDLDPEPVMLEADEEKIKEEELKGREARGKSRVSRRGGGADDARWKPPKKSNVDYNGEEDEDYDQDEMMPAKKRADDSVNGGGGSGGTRSAHGSGT</sequence>
<dbReference type="Pfam" id="PF00856">
    <property type="entry name" value="SET"/>
    <property type="match status" value="1"/>
</dbReference>
<feature type="region of interest" description="Disordered" evidence="11">
    <location>
        <begin position="91"/>
        <end position="110"/>
    </location>
</feature>
<dbReference type="Gene3D" id="3.30.40.100">
    <property type="match status" value="1"/>
</dbReference>
<organism evidence="16">
    <name type="scientific">Mantoniella antarctica</name>
    <dbReference type="NCBI Taxonomy" id="81844"/>
    <lineage>
        <taxon>Eukaryota</taxon>
        <taxon>Viridiplantae</taxon>
        <taxon>Chlorophyta</taxon>
        <taxon>Mamiellophyceae</taxon>
        <taxon>Mamiellales</taxon>
        <taxon>Mamiellaceae</taxon>
        <taxon>Mantoniella</taxon>
    </lineage>
</organism>
<protein>
    <recommendedName>
        <fullName evidence="17">Histone-lysine N-methyltransferase</fullName>
    </recommendedName>
</protein>
<dbReference type="GO" id="GO:0008270">
    <property type="term" value="F:zinc ion binding"/>
    <property type="evidence" value="ECO:0007669"/>
    <property type="project" value="UniProtKB-KW"/>
</dbReference>
<dbReference type="PANTHER" id="PTHR22884">
    <property type="entry name" value="SET DOMAIN PROTEINS"/>
    <property type="match status" value="1"/>
</dbReference>
<evidence type="ECO:0000256" key="2">
    <source>
        <dbReference type="ARBA" id="ARBA00004286"/>
    </source>
</evidence>
<dbReference type="PROSITE" id="PS50280">
    <property type="entry name" value="SET"/>
    <property type="match status" value="1"/>
</dbReference>
<dbReference type="GO" id="GO:0046975">
    <property type="term" value="F:histone H3K36 methyltransferase activity"/>
    <property type="evidence" value="ECO:0007669"/>
    <property type="project" value="InterPro"/>
</dbReference>
<dbReference type="InterPro" id="IPR044437">
    <property type="entry name" value="SETD2/Set2_SET"/>
</dbReference>
<dbReference type="InterPro" id="IPR050777">
    <property type="entry name" value="SET2_Histone-Lys_MeTrsfase"/>
</dbReference>
<keyword evidence="10" id="KW-0539">Nucleus</keyword>
<evidence type="ECO:0000256" key="9">
    <source>
        <dbReference type="ARBA" id="ARBA00022833"/>
    </source>
</evidence>
<evidence type="ECO:0000256" key="3">
    <source>
        <dbReference type="ARBA" id="ARBA00022454"/>
    </source>
</evidence>
<dbReference type="GO" id="GO:0032259">
    <property type="term" value="P:methylation"/>
    <property type="evidence" value="ECO:0007669"/>
    <property type="project" value="UniProtKB-KW"/>
</dbReference>
<dbReference type="InterPro" id="IPR011124">
    <property type="entry name" value="Znf_CW"/>
</dbReference>
<dbReference type="PROSITE" id="PS51215">
    <property type="entry name" value="AWS"/>
    <property type="match status" value="1"/>
</dbReference>
<evidence type="ECO:0000259" key="13">
    <source>
        <dbReference type="PROSITE" id="PS50868"/>
    </source>
</evidence>
<dbReference type="AlphaFoldDB" id="A0A7S0SAI4"/>
<evidence type="ECO:0000256" key="1">
    <source>
        <dbReference type="ARBA" id="ARBA00004123"/>
    </source>
</evidence>
<keyword evidence="9" id="KW-0862">Zinc</keyword>
<dbReference type="SMART" id="SM00570">
    <property type="entry name" value="AWS"/>
    <property type="match status" value="1"/>
</dbReference>
<feature type="domain" description="AWS" evidence="15">
    <location>
        <begin position="149"/>
        <end position="199"/>
    </location>
</feature>
<keyword evidence="3" id="KW-0158">Chromosome</keyword>
<accession>A0A7S0SAI4</accession>
<dbReference type="Pfam" id="PF07496">
    <property type="entry name" value="zf-CW"/>
    <property type="match status" value="1"/>
</dbReference>
<dbReference type="EMBL" id="HBFC01005426">
    <property type="protein sequence ID" value="CAD8700356.1"/>
    <property type="molecule type" value="Transcribed_RNA"/>
</dbReference>
<evidence type="ECO:0000313" key="16">
    <source>
        <dbReference type="EMBL" id="CAD8700356.1"/>
    </source>
</evidence>
<dbReference type="InterPro" id="IPR003616">
    <property type="entry name" value="Post-SET_dom"/>
</dbReference>
<evidence type="ECO:0000256" key="11">
    <source>
        <dbReference type="SAM" id="MobiDB-lite"/>
    </source>
</evidence>
<keyword evidence="8" id="KW-0863">Zinc-finger</keyword>
<evidence type="ECO:0000256" key="8">
    <source>
        <dbReference type="ARBA" id="ARBA00022771"/>
    </source>
</evidence>
<dbReference type="CDD" id="cd19172">
    <property type="entry name" value="SET_SETD2"/>
    <property type="match status" value="1"/>
</dbReference>
<evidence type="ECO:0000256" key="5">
    <source>
        <dbReference type="ARBA" id="ARBA00022679"/>
    </source>
</evidence>
<keyword evidence="6" id="KW-0949">S-adenosyl-L-methionine</keyword>
<dbReference type="InterPro" id="IPR046341">
    <property type="entry name" value="SET_dom_sf"/>
</dbReference>
<keyword evidence="4" id="KW-0489">Methyltransferase</keyword>
<evidence type="ECO:0000256" key="7">
    <source>
        <dbReference type="ARBA" id="ARBA00022723"/>
    </source>
</evidence>
<evidence type="ECO:0008006" key="17">
    <source>
        <dbReference type="Google" id="ProtNLM"/>
    </source>
</evidence>
<evidence type="ECO:0000259" key="12">
    <source>
        <dbReference type="PROSITE" id="PS50280"/>
    </source>
</evidence>
<evidence type="ECO:0000256" key="10">
    <source>
        <dbReference type="ARBA" id="ARBA00023242"/>
    </source>
</evidence>
<name>A0A7S0SAI4_9CHLO</name>
<dbReference type="SMART" id="SM00317">
    <property type="entry name" value="SET"/>
    <property type="match status" value="1"/>
</dbReference>
<dbReference type="InterPro" id="IPR006560">
    <property type="entry name" value="AWS_dom"/>
</dbReference>
<evidence type="ECO:0000256" key="6">
    <source>
        <dbReference type="ARBA" id="ARBA00022691"/>
    </source>
</evidence>
<proteinExistence type="predicted"/>
<feature type="region of interest" description="Disordered" evidence="11">
    <location>
        <begin position="373"/>
        <end position="455"/>
    </location>
</feature>
<keyword evidence="5" id="KW-0808">Transferase</keyword>
<dbReference type="PROSITE" id="PS51050">
    <property type="entry name" value="ZF_CW"/>
    <property type="match status" value="1"/>
</dbReference>
<keyword evidence="7" id="KW-0479">Metal-binding</keyword>
<feature type="compositionally biased region" description="Gly residues" evidence="11">
    <location>
        <begin position="94"/>
        <end position="105"/>
    </location>
</feature>
<reference evidence="16" key="1">
    <citation type="submission" date="2021-01" db="EMBL/GenBank/DDBJ databases">
        <authorList>
            <person name="Corre E."/>
            <person name="Pelletier E."/>
            <person name="Niang G."/>
            <person name="Scheremetjew M."/>
            <person name="Finn R."/>
            <person name="Kale V."/>
            <person name="Holt S."/>
            <person name="Cochrane G."/>
            <person name="Meng A."/>
            <person name="Brown T."/>
            <person name="Cohen L."/>
        </authorList>
    </citation>
    <scope>NUCLEOTIDE SEQUENCE</scope>
    <source>
        <strain evidence="16">SL-175</strain>
    </source>
</reference>
<evidence type="ECO:0000259" key="15">
    <source>
        <dbReference type="PROSITE" id="PS51215"/>
    </source>
</evidence>
<dbReference type="InterPro" id="IPR001214">
    <property type="entry name" value="SET_dom"/>
</dbReference>
<feature type="compositionally biased region" description="Basic and acidic residues" evidence="11">
    <location>
        <begin position="374"/>
        <end position="388"/>
    </location>
</feature>
<dbReference type="Gene3D" id="2.170.270.10">
    <property type="entry name" value="SET domain"/>
    <property type="match status" value="1"/>
</dbReference>
<feature type="compositionally biased region" description="Acidic residues" evidence="11">
    <location>
        <begin position="415"/>
        <end position="426"/>
    </location>
</feature>
<dbReference type="PROSITE" id="PS50868">
    <property type="entry name" value="POST_SET"/>
    <property type="match status" value="1"/>
</dbReference>
<dbReference type="SUPFAM" id="SSF82199">
    <property type="entry name" value="SET domain"/>
    <property type="match status" value="1"/>
</dbReference>
<evidence type="ECO:0000259" key="14">
    <source>
        <dbReference type="PROSITE" id="PS51050"/>
    </source>
</evidence>
<feature type="domain" description="SET" evidence="12">
    <location>
        <begin position="201"/>
        <end position="318"/>
    </location>
</feature>
<comment type="subcellular location">
    <subcellularLocation>
        <location evidence="2">Chromosome</location>
    </subcellularLocation>
    <subcellularLocation>
        <location evidence="1">Nucleus</location>
    </subcellularLocation>
</comment>
<dbReference type="GO" id="GO:0005634">
    <property type="term" value="C:nucleus"/>
    <property type="evidence" value="ECO:0007669"/>
    <property type="project" value="UniProtKB-SubCell"/>
</dbReference>